<dbReference type="Pfam" id="PF00884">
    <property type="entry name" value="Sulfatase"/>
    <property type="match status" value="1"/>
</dbReference>
<keyword evidence="4" id="KW-0106">Calcium</keyword>
<dbReference type="Proteomes" id="UP000466966">
    <property type="component" value="Unassembled WGS sequence"/>
</dbReference>
<dbReference type="GO" id="GO:0004065">
    <property type="term" value="F:arylsulfatase activity"/>
    <property type="evidence" value="ECO:0007669"/>
    <property type="project" value="TreeGrafter"/>
</dbReference>
<dbReference type="AlphaFoldDB" id="A0A844YXZ6"/>
<evidence type="ECO:0000313" key="7">
    <source>
        <dbReference type="Proteomes" id="UP000466966"/>
    </source>
</evidence>
<dbReference type="PANTHER" id="PTHR42693:SF53">
    <property type="entry name" value="ENDO-4-O-SULFATASE"/>
    <property type="match status" value="1"/>
</dbReference>
<dbReference type="InterPro" id="IPR050738">
    <property type="entry name" value="Sulfatase"/>
</dbReference>
<evidence type="ECO:0000256" key="1">
    <source>
        <dbReference type="ARBA" id="ARBA00008779"/>
    </source>
</evidence>
<feature type="domain" description="Sulfatase N-terminal" evidence="5">
    <location>
        <begin position="1"/>
        <end position="312"/>
    </location>
</feature>
<evidence type="ECO:0000313" key="6">
    <source>
        <dbReference type="EMBL" id="MXO71354.1"/>
    </source>
</evidence>
<comment type="similarity">
    <text evidence="1">Belongs to the sulfatase family.</text>
</comment>
<gene>
    <name evidence="6" type="ORF">GRI99_06830</name>
</gene>
<protein>
    <submittedName>
        <fullName evidence="6">Sulfatase-like hydrolase/transferase</fullName>
    </submittedName>
</protein>
<sequence length="428" mass="46813">MADDLGWADLSCYGRQEYATPVLDGLAAQGMRFTQAYANSAVCTATRVALMTGRYQYRLPIGLEEPLQGRAIGLPPEHPTIASLLRDAGYHTALVGKWHLGDLPHYCPLKSGFEQFWGIRGGGVDYFTHELNGVNDLWDGETNIDRVGYLTNLLGDRAVEVLEGYAAGTAPFFLNLNFTAPHWPWIGPNDEAESRRLQAKTGDPMPITHYDGGDLATYAAMMGNLDENVGKVLAALDRLGLADNTAVVFTSDNGGERFSRMFPLTGRKTELLEGGLRVPLIVRWPGLTASGSENSAQVMTMDWLPTFLAAAGKPPDQAHPSDGIDVRPALAGEPLPPRDLFWRFSHNSQRAVRRGALKYFSAGGHDFLFDVEADPMERGNLKARRPADFAALVAAWEAWNATMLPPDPAAGRHYFTADKLAEYFGVDS</sequence>
<dbReference type="GO" id="GO:0046872">
    <property type="term" value="F:metal ion binding"/>
    <property type="evidence" value="ECO:0007669"/>
    <property type="project" value="UniProtKB-KW"/>
</dbReference>
<dbReference type="InterPro" id="IPR017850">
    <property type="entry name" value="Alkaline_phosphatase_core_sf"/>
</dbReference>
<dbReference type="InterPro" id="IPR000917">
    <property type="entry name" value="Sulfatase_N"/>
</dbReference>
<evidence type="ECO:0000256" key="2">
    <source>
        <dbReference type="ARBA" id="ARBA00022723"/>
    </source>
</evidence>
<name>A0A844YXZ6_9SPHN</name>
<comment type="caution">
    <text evidence="6">The sequence shown here is derived from an EMBL/GenBank/DDBJ whole genome shotgun (WGS) entry which is preliminary data.</text>
</comment>
<dbReference type="Gene3D" id="3.30.1120.10">
    <property type="match status" value="1"/>
</dbReference>
<dbReference type="GO" id="GO:0016740">
    <property type="term" value="F:transferase activity"/>
    <property type="evidence" value="ECO:0007669"/>
    <property type="project" value="UniProtKB-KW"/>
</dbReference>
<keyword evidence="3 6" id="KW-0378">Hydrolase</keyword>
<dbReference type="PANTHER" id="PTHR42693">
    <property type="entry name" value="ARYLSULFATASE FAMILY MEMBER"/>
    <property type="match status" value="1"/>
</dbReference>
<dbReference type="SUPFAM" id="SSF53649">
    <property type="entry name" value="Alkaline phosphatase-like"/>
    <property type="match status" value="1"/>
</dbReference>
<evidence type="ECO:0000259" key="5">
    <source>
        <dbReference type="Pfam" id="PF00884"/>
    </source>
</evidence>
<dbReference type="Gene3D" id="3.40.720.10">
    <property type="entry name" value="Alkaline Phosphatase, subunit A"/>
    <property type="match status" value="1"/>
</dbReference>
<keyword evidence="2" id="KW-0479">Metal-binding</keyword>
<keyword evidence="6" id="KW-0808">Transferase</keyword>
<proteinExistence type="inferred from homology"/>
<dbReference type="InterPro" id="IPR024607">
    <property type="entry name" value="Sulfatase_CS"/>
</dbReference>
<organism evidence="6 7">
    <name type="scientific">Alteraurantiacibacter buctensis</name>
    <dbReference type="NCBI Taxonomy" id="1503981"/>
    <lineage>
        <taxon>Bacteria</taxon>
        <taxon>Pseudomonadati</taxon>
        <taxon>Pseudomonadota</taxon>
        <taxon>Alphaproteobacteria</taxon>
        <taxon>Sphingomonadales</taxon>
        <taxon>Erythrobacteraceae</taxon>
        <taxon>Alteraurantiacibacter</taxon>
    </lineage>
</organism>
<evidence type="ECO:0000256" key="3">
    <source>
        <dbReference type="ARBA" id="ARBA00022801"/>
    </source>
</evidence>
<dbReference type="PROSITE" id="PS00149">
    <property type="entry name" value="SULFATASE_2"/>
    <property type="match status" value="1"/>
</dbReference>
<dbReference type="OrthoDB" id="9795675at2"/>
<accession>A0A844YXZ6</accession>
<dbReference type="EMBL" id="WTYV01000002">
    <property type="protein sequence ID" value="MXO71354.1"/>
    <property type="molecule type" value="Genomic_DNA"/>
</dbReference>
<keyword evidence="7" id="KW-1185">Reference proteome</keyword>
<reference evidence="6 7" key="1">
    <citation type="submission" date="2019-12" db="EMBL/GenBank/DDBJ databases">
        <title>Genomic-based taxomic classification of the family Erythrobacteraceae.</title>
        <authorList>
            <person name="Xu L."/>
        </authorList>
    </citation>
    <scope>NUCLEOTIDE SEQUENCE [LARGE SCALE GENOMIC DNA]</scope>
    <source>
        <strain evidence="6 7">M0322</strain>
    </source>
</reference>
<evidence type="ECO:0000256" key="4">
    <source>
        <dbReference type="ARBA" id="ARBA00022837"/>
    </source>
</evidence>